<dbReference type="InterPro" id="IPR004254">
    <property type="entry name" value="AdipoR/HlyIII-related"/>
</dbReference>
<dbReference type="Pfam" id="PF03006">
    <property type="entry name" value="HlyIII"/>
    <property type="match status" value="1"/>
</dbReference>
<feature type="region of interest" description="Disordered" evidence="6">
    <location>
        <begin position="1"/>
        <end position="26"/>
    </location>
</feature>
<feature type="binding site" evidence="5">
    <location>
        <position position="182"/>
    </location>
    <ligand>
        <name>Zn(2+)</name>
        <dbReference type="ChEBI" id="CHEBI:29105"/>
    </ligand>
</feature>
<dbReference type="PANTHER" id="PTHR20855:SF97">
    <property type="entry name" value="ADIPOR-LIKE RECEPTOR IZH3-RELATED"/>
    <property type="match status" value="1"/>
</dbReference>
<keyword evidence="8" id="KW-0675">Receptor</keyword>
<feature type="transmembrane region" description="Helical" evidence="7">
    <location>
        <begin position="199"/>
        <end position="220"/>
    </location>
</feature>
<keyword evidence="4 7" id="KW-0472">Membrane</keyword>
<accession>A0A8H6TSC9</accession>
<comment type="caution">
    <text evidence="8">The sequence shown here is derived from an EMBL/GenBank/DDBJ whole genome shotgun (WGS) entry which is preliminary data.</text>
</comment>
<gene>
    <name evidence="8" type="ORF">MVEN_02643100</name>
</gene>
<keyword evidence="2 7" id="KW-0812">Transmembrane</keyword>
<keyword evidence="9" id="KW-1185">Reference proteome</keyword>
<evidence type="ECO:0000256" key="6">
    <source>
        <dbReference type="SAM" id="MobiDB-lite"/>
    </source>
</evidence>
<keyword evidence="5" id="KW-0862">Zinc</keyword>
<evidence type="ECO:0000256" key="2">
    <source>
        <dbReference type="ARBA" id="ARBA00022692"/>
    </source>
</evidence>
<dbReference type="OrthoDB" id="5585746at2759"/>
<feature type="transmembrane region" description="Helical" evidence="7">
    <location>
        <begin position="310"/>
        <end position="332"/>
    </location>
</feature>
<organism evidence="8 9">
    <name type="scientific">Mycena venus</name>
    <dbReference type="NCBI Taxonomy" id="2733690"/>
    <lineage>
        <taxon>Eukaryota</taxon>
        <taxon>Fungi</taxon>
        <taxon>Dikarya</taxon>
        <taxon>Basidiomycota</taxon>
        <taxon>Agaricomycotina</taxon>
        <taxon>Agaricomycetes</taxon>
        <taxon>Agaricomycetidae</taxon>
        <taxon>Agaricales</taxon>
        <taxon>Marasmiineae</taxon>
        <taxon>Mycenaceae</taxon>
        <taxon>Mycena</taxon>
    </lineage>
</organism>
<dbReference type="EMBL" id="JACAZI010000058">
    <property type="protein sequence ID" value="KAF7324425.1"/>
    <property type="molecule type" value="Genomic_DNA"/>
</dbReference>
<evidence type="ECO:0000313" key="8">
    <source>
        <dbReference type="EMBL" id="KAF7324425.1"/>
    </source>
</evidence>
<dbReference type="AlphaFoldDB" id="A0A8H6TSC9"/>
<dbReference type="GO" id="GO:0006882">
    <property type="term" value="P:intracellular zinc ion homeostasis"/>
    <property type="evidence" value="ECO:0007669"/>
    <property type="project" value="TreeGrafter"/>
</dbReference>
<feature type="binding site" evidence="5">
    <location>
        <position position="357"/>
    </location>
    <ligand>
        <name>Zn(2+)</name>
        <dbReference type="ChEBI" id="CHEBI:29105"/>
    </ligand>
</feature>
<dbReference type="GO" id="GO:0038023">
    <property type="term" value="F:signaling receptor activity"/>
    <property type="evidence" value="ECO:0007669"/>
    <property type="project" value="TreeGrafter"/>
</dbReference>
<feature type="binding site" evidence="5">
    <location>
        <position position="361"/>
    </location>
    <ligand>
        <name>Zn(2+)</name>
        <dbReference type="ChEBI" id="CHEBI:29105"/>
    </ligand>
</feature>
<feature type="transmembrane region" description="Helical" evidence="7">
    <location>
        <begin position="226"/>
        <end position="250"/>
    </location>
</feature>
<evidence type="ECO:0000256" key="4">
    <source>
        <dbReference type="ARBA" id="ARBA00023136"/>
    </source>
</evidence>
<sequence>MATQASRRGRRRRSNAATATRPYPSPSAHVLASSVTLRLTLISFFTAIPHHLSLLLASVPAAVLEKIPGSSMNVDSENHLVEPEVVSALKHSCDGHHLIEYADLPAAWHNNPYISTGYRFIPLHRYSALLQSIFTPHNEFLSIQTHLLPMLLWGLTFRAADPAEAVFTAAVLICLGSSVVWHTMSGCAHRGTMEFCARVDYVGIGWLISASIGTIVYYGYATHPHIAYPFLALCLAMAVLGSVLPFMAWFDHYENRVRPFPFIYYDLPLELTWNPNIGSSGASAFFIALVFCAAAPIAGLAIVYDVRAMASFVAPILPTLASCGMGVIFYALHIPERFLTPGGKWARRLESVGGGSHAIWHAWIILGISQWREALAVMREGVVVWAAA</sequence>
<name>A0A8H6TSC9_9AGAR</name>
<evidence type="ECO:0000256" key="7">
    <source>
        <dbReference type="SAM" id="Phobius"/>
    </source>
</evidence>
<dbReference type="GO" id="GO:0016020">
    <property type="term" value="C:membrane"/>
    <property type="evidence" value="ECO:0007669"/>
    <property type="project" value="UniProtKB-SubCell"/>
</dbReference>
<evidence type="ECO:0000313" key="9">
    <source>
        <dbReference type="Proteomes" id="UP000620124"/>
    </source>
</evidence>
<evidence type="ECO:0000256" key="3">
    <source>
        <dbReference type="ARBA" id="ARBA00022989"/>
    </source>
</evidence>
<proteinExistence type="predicted"/>
<reference evidence="8" key="1">
    <citation type="submission" date="2020-05" db="EMBL/GenBank/DDBJ databases">
        <title>Mycena genomes resolve the evolution of fungal bioluminescence.</title>
        <authorList>
            <person name="Tsai I.J."/>
        </authorList>
    </citation>
    <scope>NUCLEOTIDE SEQUENCE</scope>
    <source>
        <strain evidence="8">CCC161011</strain>
    </source>
</reference>
<evidence type="ECO:0000256" key="5">
    <source>
        <dbReference type="PIRSR" id="PIRSR604254-1"/>
    </source>
</evidence>
<evidence type="ECO:0000256" key="1">
    <source>
        <dbReference type="ARBA" id="ARBA00004141"/>
    </source>
</evidence>
<comment type="subcellular location">
    <subcellularLocation>
        <location evidence="1">Membrane</location>
        <topology evidence="1">Multi-pass membrane protein</topology>
    </subcellularLocation>
</comment>
<protein>
    <submittedName>
        <fullName evidence="8">Putative G-protein coupled receptor</fullName>
    </submittedName>
</protein>
<dbReference type="PANTHER" id="PTHR20855">
    <property type="entry name" value="ADIPOR/PROGESTIN RECEPTOR-RELATED"/>
    <property type="match status" value="1"/>
</dbReference>
<keyword evidence="3 7" id="KW-1133">Transmembrane helix</keyword>
<dbReference type="GO" id="GO:0046872">
    <property type="term" value="F:metal ion binding"/>
    <property type="evidence" value="ECO:0007669"/>
    <property type="project" value="UniProtKB-KW"/>
</dbReference>
<keyword evidence="5" id="KW-0479">Metal-binding</keyword>
<feature type="transmembrane region" description="Helical" evidence="7">
    <location>
        <begin position="284"/>
        <end position="304"/>
    </location>
</feature>
<dbReference type="Proteomes" id="UP000620124">
    <property type="component" value="Unassembled WGS sequence"/>
</dbReference>
<feature type="transmembrane region" description="Helical" evidence="7">
    <location>
        <begin position="166"/>
        <end position="187"/>
    </location>
</feature>